<gene>
    <name evidence="2" type="ORF">RFI_04573</name>
</gene>
<dbReference type="AlphaFoldDB" id="X6P387"/>
<reference evidence="2 3" key="1">
    <citation type="journal article" date="2013" name="Curr. Biol.">
        <title>The Genome of the Foraminiferan Reticulomyxa filosa.</title>
        <authorList>
            <person name="Glockner G."/>
            <person name="Hulsmann N."/>
            <person name="Schleicher M."/>
            <person name="Noegel A.A."/>
            <person name="Eichinger L."/>
            <person name="Gallinger C."/>
            <person name="Pawlowski J."/>
            <person name="Sierra R."/>
            <person name="Euteneuer U."/>
            <person name="Pillet L."/>
            <person name="Moustafa A."/>
            <person name="Platzer M."/>
            <person name="Groth M."/>
            <person name="Szafranski K."/>
            <person name="Schliwa M."/>
        </authorList>
    </citation>
    <scope>NUCLEOTIDE SEQUENCE [LARGE SCALE GENOMIC DNA]</scope>
</reference>
<organism evidence="2 3">
    <name type="scientific">Reticulomyxa filosa</name>
    <dbReference type="NCBI Taxonomy" id="46433"/>
    <lineage>
        <taxon>Eukaryota</taxon>
        <taxon>Sar</taxon>
        <taxon>Rhizaria</taxon>
        <taxon>Retaria</taxon>
        <taxon>Foraminifera</taxon>
        <taxon>Monothalamids</taxon>
        <taxon>Reticulomyxidae</taxon>
        <taxon>Reticulomyxa</taxon>
    </lineage>
</organism>
<comment type="caution">
    <text evidence="2">The sequence shown here is derived from an EMBL/GenBank/DDBJ whole genome shotgun (WGS) entry which is preliminary data.</text>
</comment>
<evidence type="ECO:0000256" key="1">
    <source>
        <dbReference type="SAM" id="SignalP"/>
    </source>
</evidence>
<accession>X6P387</accession>
<protein>
    <submittedName>
        <fullName evidence="2">Uncharacterized protein</fullName>
    </submittedName>
</protein>
<evidence type="ECO:0000313" key="3">
    <source>
        <dbReference type="Proteomes" id="UP000023152"/>
    </source>
</evidence>
<sequence>MKSSLMLVVLHVLNTLVVLNAHKTNTSSCSWASGQTHSSQHGSMNILLISCDVLTNQSANYMWKLKMWNCDQYLQICNNVVSASSIQISNIESMPSENKIIRILQINFVASPRAIRTKNSWSSTSAYPLQIYHQQSATLHLNGQCSGHNNNKKNGHEKKKDDYVYQEIGGESIGYVFCVYILLKKNLFKKKNKNNILLKICKLESMISMQSCNSDYRVWIGDVVGDQLPWAQHRNIQKSSHQHHLRLKSYCPTSPTIIQCCNVKSFFFFYYLFFV</sequence>
<feature type="chain" id="PRO_5004975959" evidence="1">
    <location>
        <begin position="22"/>
        <end position="275"/>
    </location>
</feature>
<keyword evidence="1" id="KW-0732">Signal</keyword>
<evidence type="ECO:0000313" key="2">
    <source>
        <dbReference type="EMBL" id="ETO32544.1"/>
    </source>
</evidence>
<dbReference type="Proteomes" id="UP000023152">
    <property type="component" value="Unassembled WGS sequence"/>
</dbReference>
<keyword evidence="3" id="KW-1185">Reference proteome</keyword>
<name>X6P387_RETFI</name>
<feature type="signal peptide" evidence="1">
    <location>
        <begin position="1"/>
        <end position="21"/>
    </location>
</feature>
<dbReference type="EMBL" id="ASPP01004111">
    <property type="protein sequence ID" value="ETO32544.1"/>
    <property type="molecule type" value="Genomic_DNA"/>
</dbReference>
<proteinExistence type="predicted"/>